<dbReference type="RefSeq" id="WP_092695201.1">
    <property type="nucleotide sequence ID" value="NZ_FNBK01000021.1"/>
</dbReference>
<dbReference type="InterPro" id="IPR036390">
    <property type="entry name" value="WH_DNA-bd_sf"/>
</dbReference>
<dbReference type="AlphaFoldDB" id="A0A1G7SX51"/>
<evidence type="ECO:0000313" key="2">
    <source>
        <dbReference type="Proteomes" id="UP000199076"/>
    </source>
</evidence>
<sequence length="81" mass="8630">MTIDALTGDAVLAALARCERRAVPTVALATDLDAPKPYLTTHLQQLACQGLVGFNTHRGVRRWRLTAAGRAATLDGDRSGD</sequence>
<evidence type="ECO:0008006" key="3">
    <source>
        <dbReference type="Google" id="ProtNLM"/>
    </source>
</evidence>
<reference evidence="2" key="1">
    <citation type="submission" date="2016-10" db="EMBL/GenBank/DDBJ databases">
        <authorList>
            <person name="Varghese N."/>
            <person name="Submissions S."/>
        </authorList>
    </citation>
    <scope>NUCLEOTIDE SEQUENCE [LARGE SCALE GENOMIC DNA]</scope>
    <source>
        <strain evidence="2">IBRC-M 10760</strain>
    </source>
</reference>
<dbReference type="Proteomes" id="UP000199076">
    <property type="component" value="Unassembled WGS sequence"/>
</dbReference>
<gene>
    <name evidence="1" type="ORF">SAMN05216218_1215</name>
</gene>
<name>A0A1G7SX51_9EURY</name>
<dbReference type="SUPFAM" id="SSF46785">
    <property type="entry name" value="Winged helix' DNA-binding domain"/>
    <property type="match status" value="1"/>
</dbReference>
<keyword evidence="2" id="KW-1185">Reference proteome</keyword>
<dbReference type="OrthoDB" id="219424at2157"/>
<dbReference type="Gene3D" id="1.10.10.10">
    <property type="entry name" value="Winged helix-like DNA-binding domain superfamily/Winged helix DNA-binding domain"/>
    <property type="match status" value="1"/>
</dbReference>
<evidence type="ECO:0000313" key="1">
    <source>
        <dbReference type="EMBL" id="SDG27645.1"/>
    </source>
</evidence>
<dbReference type="EMBL" id="FNBK01000021">
    <property type="protein sequence ID" value="SDG27645.1"/>
    <property type="molecule type" value="Genomic_DNA"/>
</dbReference>
<dbReference type="InterPro" id="IPR036388">
    <property type="entry name" value="WH-like_DNA-bd_sf"/>
</dbReference>
<proteinExistence type="predicted"/>
<organism evidence="1 2">
    <name type="scientific">Halorientalis regularis</name>
    <dbReference type="NCBI Taxonomy" id="660518"/>
    <lineage>
        <taxon>Archaea</taxon>
        <taxon>Methanobacteriati</taxon>
        <taxon>Methanobacteriota</taxon>
        <taxon>Stenosarchaea group</taxon>
        <taxon>Halobacteria</taxon>
        <taxon>Halobacteriales</taxon>
        <taxon>Haloarculaceae</taxon>
        <taxon>Halorientalis</taxon>
    </lineage>
</organism>
<accession>A0A1G7SX51</accession>
<protein>
    <recommendedName>
        <fullName evidence="3">ArsR family transcriptional regulator</fullName>
    </recommendedName>
</protein>